<protein>
    <recommendedName>
        <fullName evidence="3">Xylanolytic transcriptional activator regulatory domain-containing protein</fullName>
    </recommendedName>
</protein>
<name>A0A0D2C057_9EURO</name>
<dbReference type="GO" id="GO:0003700">
    <property type="term" value="F:DNA-binding transcription factor activity"/>
    <property type="evidence" value="ECO:0007669"/>
    <property type="project" value="InterPro"/>
</dbReference>
<evidence type="ECO:0000313" key="4">
    <source>
        <dbReference type="EMBL" id="KIW16969.1"/>
    </source>
</evidence>
<dbReference type="HOGENOM" id="CLU_488353_0_0_1"/>
<dbReference type="InterPro" id="IPR007219">
    <property type="entry name" value="XnlR_reg_dom"/>
</dbReference>
<dbReference type="GO" id="GO:0008270">
    <property type="term" value="F:zinc ion binding"/>
    <property type="evidence" value="ECO:0007669"/>
    <property type="project" value="InterPro"/>
</dbReference>
<reference evidence="4 5" key="1">
    <citation type="submission" date="2015-01" db="EMBL/GenBank/DDBJ databases">
        <title>The Genome Sequence of Exophiala spinifera CBS89968.</title>
        <authorList>
            <consortium name="The Broad Institute Genomics Platform"/>
            <person name="Cuomo C."/>
            <person name="de Hoog S."/>
            <person name="Gorbushina A."/>
            <person name="Stielow B."/>
            <person name="Teixiera M."/>
            <person name="Abouelleil A."/>
            <person name="Chapman S.B."/>
            <person name="Priest M."/>
            <person name="Young S.K."/>
            <person name="Wortman J."/>
            <person name="Nusbaum C."/>
            <person name="Birren B."/>
        </authorList>
    </citation>
    <scope>NUCLEOTIDE SEQUENCE [LARGE SCALE GENOMIC DNA]</scope>
    <source>
        <strain evidence="4 5">CBS 89968</strain>
    </source>
</reference>
<gene>
    <name evidence="4" type="ORF">PV08_04160</name>
</gene>
<feature type="region of interest" description="Disordered" evidence="2">
    <location>
        <begin position="480"/>
        <end position="499"/>
    </location>
</feature>
<dbReference type="PANTHER" id="PTHR46910">
    <property type="entry name" value="TRANSCRIPTION FACTOR PDR1"/>
    <property type="match status" value="1"/>
</dbReference>
<accession>A0A0D2C057</accession>
<evidence type="ECO:0000256" key="1">
    <source>
        <dbReference type="ARBA" id="ARBA00023242"/>
    </source>
</evidence>
<dbReference type="Proteomes" id="UP000053328">
    <property type="component" value="Unassembled WGS sequence"/>
</dbReference>
<evidence type="ECO:0000259" key="3">
    <source>
        <dbReference type="SMART" id="SM00906"/>
    </source>
</evidence>
<dbReference type="AlphaFoldDB" id="A0A0D2C057"/>
<feature type="compositionally biased region" description="Polar residues" evidence="2">
    <location>
        <begin position="483"/>
        <end position="492"/>
    </location>
</feature>
<dbReference type="GO" id="GO:0006351">
    <property type="term" value="P:DNA-templated transcription"/>
    <property type="evidence" value="ECO:0007669"/>
    <property type="project" value="InterPro"/>
</dbReference>
<sequence>MPSKLSAVHAALGIELPAERTANVRQPLQAPRHVVQSSKGRHLHLPEPAEFEGLLQVYWSEHNPFFPCMNRTDFQLAIHRWLSAAGYGPSSTTVQILPKTMILAANLCMVLAIAEFVDPQRVRKMSGSSVGQWVSGKQLHETGSAILKHCEPPSHEQEIDAIRFHILEAMYLVYVERLRQASAAIGVAVQLTFRTGLHDQSSWTDLAPTAVDSRRILFWCVYYMDRRISEKTGQPYLLRDEEVGVAEIYKPGSHEPSVLINGDSESVAFNTAMCHYLQHIIDWAHLWTDIWDTLFSIRAQKLVGDVGHHSRSIDHRIDRMLGQLPHELQWQREQHRSNPSRQEGERQARFALLAYTRLNTAQLLLHHNPFSRVRASSNTLDLRLKKAVEMVNAIVLHLETFDTYSQLGQWACAVLVECIYHIVPVVASNISDSDRNKAVSALHSIKALMENLSTSQGSARRAQRALKRVFSVVERGDNEHLNDSTASAQKKSSAPHLQVSDGAERSMCSAALPESPLSPWNIWSDWDFSSQMDSFFRLDEEAGARDQSFSPLIFTSLD</sequence>
<dbReference type="VEuPathDB" id="FungiDB:PV08_04160"/>
<feature type="domain" description="Xylanolytic transcriptional activator regulatory" evidence="3">
    <location>
        <begin position="181"/>
        <end position="254"/>
    </location>
</feature>
<dbReference type="GO" id="GO:0003677">
    <property type="term" value="F:DNA binding"/>
    <property type="evidence" value="ECO:0007669"/>
    <property type="project" value="InterPro"/>
</dbReference>
<dbReference type="OrthoDB" id="4320670at2759"/>
<dbReference type="InterPro" id="IPR050987">
    <property type="entry name" value="AtrR-like"/>
</dbReference>
<dbReference type="RefSeq" id="XP_016237185.1">
    <property type="nucleotide sequence ID" value="XM_016378508.1"/>
</dbReference>
<dbReference type="SMART" id="SM00906">
    <property type="entry name" value="Fungal_trans"/>
    <property type="match status" value="1"/>
</dbReference>
<organism evidence="4 5">
    <name type="scientific">Exophiala spinifera</name>
    <dbReference type="NCBI Taxonomy" id="91928"/>
    <lineage>
        <taxon>Eukaryota</taxon>
        <taxon>Fungi</taxon>
        <taxon>Dikarya</taxon>
        <taxon>Ascomycota</taxon>
        <taxon>Pezizomycotina</taxon>
        <taxon>Eurotiomycetes</taxon>
        <taxon>Chaetothyriomycetidae</taxon>
        <taxon>Chaetothyriales</taxon>
        <taxon>Herpotrichiellaceae</taxon>
        <taxon>Exophiala</taxon>
    </lineage>
</organism>
<dbReference type="CDD" id="cd12148">
    <property type="entry name" value="fungal_TF_MHR"/>
    <property type="match status" value="1"/>
</dbReference>
<dbReference type="PANTHER" id="PTHR46910:SF13">
    <property type="entry name" value="SPECIFIC TRANSCRIPTION FACTOR, PUTATIVE (AFU_ORTHOLOGUE AFUA_4G06190)-RELATED"/>
    <property type="match status" value="1"/>
</dbReference>
<evidence type="ECO:0000256" key="2">
    <source>
        <dbReference type="SAM" id="MobiDB-lite"/>
    </source>
</evidence>
<keyword evidence="5" id="KW-1185">Reference proteome</keyword>
<dbReference type="GeneID" id="27331243"/>
<keyword evidence="1" id="KW-0539">Nucleus</keyword>
<proteinExistence type="predicted"/>
<dbReference type="Pfam" id="PF04082">
    <property type="entry name" value="Fungal_trans"/>
    <property type="match status" value="1"/>
</dbReference>
<dbReference type="EMBL" id="KN847494">
    <property type="protein sequence ID" value="KIW16969.1"/>
    <property type="molecule type" value="Genomic_DNA"/>
</dbReference>
<evidence type="ECO:0000313" key="5">
    <source>
        <dbReference type="Proteomes" id="UP000053328"/>
    </source>
</evidence>